<dbReference type="RefSeq" id="WP_326834181.1">
    <property type="nucleotide sequence ID" value="NZ_CP142149.1"/>
</dbReference>
<feature type="transmembrane region" description="Helical" evidence="2">
    <location>
        <begin position="65"/>
        <end position="83"/>
    </location>
</feature>
<feature type="transmembrane region" description="Helical" evidence="2">
    <location>
        <begin position="95"/>
        <end position="116"/>
    </location>
</feature>
<protein>
    <recommendedName>
        <fullName evidence="5">DUF2834 domain-containing protein</fullName>
    </recommendedName>
</protein>
<keyword evidence="2" id="KW-0472">Membrane</keyword>
<gene>
    <name evidence="3" type="ORF">VSH64_04525</name>
</gene>
<evidence type="ECO:0000313" key="3">
    <source>
        <dbReference type="EMBL" id="WSE31375.1"/>
    </source>
</evidence>
<evidence type="ECO:0000256" key="1">
    <source>
        <dbReference type="SAM" id="MobiDB-lite"/>
    </source>
</evidence>
<feature type="transmembrane region" description="Helical" evidence="2">
    <location>
        <begin position="40"/>
        <end position="58"/>
    </location>
</feature>
<keyword evidence="2" id="KW-0812">Transmembrane</keyword>
<evidence type="ECO:0000256" key="2">
    <source>
        <dbReference type="SAM" id="Phobius"/>
    </source>
</evidence>
<keyword evidence="4" id="KW-1185">Reference proteome</keyword>
<dbReference type="EMBL" id="CP142149">
    <property type="protein sequence ID" value="WSE31375.1"/>
    <property type="molecule type" value="Genomic_DNA"/>
</dbReference>
<organism evidence="3 4">
    <name type="scientific">Amycolatopsis rhabdoformis</name>
    <dbReference type="NCBI Taxonomy" id="1448059"/>
    <lineage>
        <taxon>Bacteria</taxon>
        <taxon>Bacillati</taxon>
        <taxon>Actinomycetota</taxon>
        <taxon>Actinomycetes</taxon>
        <taxon>Pseudonocardiales</taxon>
        <taxon>Pseudonocardiaceae</taxon>
        <taxon>Amycolatopsis</taxon>
    </lineage>
</organism>
<accession>A0ABZ1ID69</accession>
<proteinExistence type="predicted"/>
<evidence type="ECO:0000313" key="4">
    <source>
        <dbReference type="Proteomes" id="UP001330812"/>
    </source>
</evidence>
<feature type="region of interest" description="Disordered" evidence="1">
    <location>
        <begin position="122"/>
        <end position="144"/>
    </location>
</feature>
<keyword evidence="2" id="KW-1133">Transmembrane helix</keyword>
<name>A0ABZ1ID69_9PSEU</name>
<evidence type="ECO:0008006" key="5">
    <source>
        <dbReference type="Google" id="ProtNLM"/>
    </source>
</evidence>
<dbReference type="Proteomes" id="UP001330812">
    <property type="component" value="Chromosome"/>
</dbReference>
<sequence length="144" mass="15299">MNRRLVLVFLTGAAVFLLPWTGYLAATLPESFDTGAWRPAWVGFDIAMAACFAFAAWLTASRRRGAAPLLAATATLLCCDAWFDVMLDWAGPDRWTSLAMAALLELPIAAGLALLARRVPSGAPSPELSPGRTSTCTPTPRCSG</sequence>
<reference evidence="3 4" key="1">
    <citation type="journal article" date="2015" name="Int. J. Syst. Evol. Microbiol.">
        <title>Amycolatopsis rhabdoformis sp. nov., an actinomycete isolated from a tropical forest soil.</title>
        <authorList>
            <person name="Souza W.R."/>
            <person name="Silva R.E."/>
            <person name="Goodfellow M."/>
            <person name="Busarakam K."/>
            <person name="Figueiro F.S."/>
            <person name="Ferreira D."/>
            <person name="Rodrigues-Filho E."/>
            <person name="Moraes L.A.B."/>
            <person name="Zucchi T.D."/>
        </authorList>
    </citation>
    <scope>NUCLEOTIDE SEQUENCE [LARGE SCALE GENOMIC DNA]</scope>
    <source>
        <strain evidence="3 4">NCIMB 14900</strain>
    </source>
</reference>
<feature type="compositionally biased region" description="Polar residues" evidence="1">
    <location>
        <begin position="131"/>
        <end position="144"/>
    </location>
</feature>